<dbReference type="Pfam" id="PF07920">
    <property type="entry name" value="DUF1684"/>
    <property type="match status" value="1"/>
</dbReference>
<reference evidence="2 3" key="1">
    <citation type="submission" date="2022-01" db="EMBL/GenBank/DDBJ databases">
        <title>Mariniradius saccharolyticus sp. nov., isolated from sediment of a river.</title>
        <authorList>
            <person name="Liu H."/>
        </authorList>
    </citation>
    <scope>NUCLEOTIDE SEQUENCE [LARGE SCALE GENOMIC DNA]</scope>
    <source>
        <strain evidence="2 3">RY-2</strain>
    </source>
</reference>
<feature type="chain" id="PRO_5045994644" evidence="1">
    <location>
        <begin position="21"/>
        <end position="197"/>
    </location>
</feature>
<organism evidence="2 3">
    <name type="scientific">Mariniradius sediminis</name>
    <dbReference type="NCBI Taxonomy" id="2909237"/>
    <lineage>
        <taxon>Bacteria</taxon>
        <taxon>Pseudomonadati</taxon>
        <taxon>Bacteroidota</taxon>
        <taxon>Cytophagia</taxon>
        <taxon>Cytophagales</taxon>
        <taxon>Cyclobacteriaceae</taxon>
        <taxon>Mariniradius</taxon>
    </lineage>
</organism>
<evidence type="ECO:0000256" key="1">
    <source>
        <dbReference type="SAM" id="SignalP"/>
    </source>
</evidence>
<dbReference type="PANTHER" id="PTHR41913">
    <property type="entry name" value="DUF1684 DOMAIN-CONTAINING PROTEIN"/>
    <property type="match status" value="1"/>
</dbReference>
<name>A0ABS9BVY9_9BACT</name>
<evidence type="ECO:0000313" key="2">
    <source>
        <dbReference type="EMBL" id="MCF1751602.1"/>
    </source>
</evidence>
<gene>
    <name evidence="2" type="ORF">L0U89_11015</name>
</gene>
<accession>A0ABS9BVY9</accession>
<dbReference type="RefSeq" id="WP_234861570.1">
    <property type="nucleotide sequence ID" value="NZ_JAKEVZ010000007.1"/>
</dbReference>
<evidence type="ECO:0000313" key="3">
    <source>
        <dbReference type="Proteomes" id="UP001201449"/>
    </source>
</evidence>
<comment type="caution">
    <text evidence="2">The sequence shown here is derived from an EMBL/GenBank/DDBJ whole genome shotgun (WGS) entry which is preliminary data.</text>
</comment>
<sequence length="197" mass="22446">MPTKALLLVFLIGFPILASAQSYKKSIREFQKELDESYANPEESPLPPEEIEGFKGLPFFPVDEKYRVTAKFERLPSSNPLRMHTSDNRLRAFDRYAKAAFTLDGKEYTLILYRDRSSKQKEESKNSLFLPFTDQSNGTGTYGGGRYIDLEIPEGDTIVIDFNKAYNPYCAYSDRYSCPIPPKENDLPIAILAGVKY</sequence>
<dbReference type="InterPro" id="IPR012467">
    <property type="entry name" value="DUF1684"/>
</dbReference>
<keyword evidence="3" id="KW-1185">Reference proteome</keyword>
<protein>
    <submittedName>
        <fullName evidence="2">DUF1684 domain-containing protein</fullName>
    </submittedName>
</protein>
<proteinExistence type="predicted"/>
<dbReference type="PANTHER" id="PTHR41913:SF1">
    <property type="entry name" value="DUF1684 DOMAIN-CONTAINING PROTEIN"/>
    <property type="match status" value="1"/>
</dbReference>
<dbReference type="Proteomes" id="UP001201449">
    <property type="component" value="Unassembled WGS sequence"/>
</dbReference>
<feature type="signal peptide" evidence="1">
    <location>
        <begin position="1"/>
        <end position="20"/>
    </location>
</feature>
<keyword evidence="1" id="KW-0732">Signal</keyword>
<dbReference type="EMBL" id="JAKEVZ010000007">
    <property type="protein sequence ID" value="MCF1751602.1"/>
    <property type="molecule type" value="Genomic_DNA"/>
</dbReference>